<protein>
    <submittedName>
        <fullName evidence="2">Uncharacterized protein</fullName>
    </submittedName>
</protein>
<evidence type="ECO:0000313" key="1">
    <source>
        <dbReference type="Proteomes" id="UP000887565"/>
    </source>
</evidence>
<dbReference type="AlphaFoldDB" id="A0A915I9M0"/>
<dbReference type="InterPro" id="IPR038205">
    <property type="entry name" value="INSC_LBD_sf"/>
</dbReference>
<reference evidence="2" key="1">
    <citation type="submission" date="2022-11" db="UniProtKB">
        <authorList>
            <consortium name="WormBaseParasite"/>
        </authorList>
    </citation>
    <scope>IDENTIFICATION</scope>
</reference>
<dbReference type="WBParaSite" id="nRc.2.0.1.t09985-RA">
    <property type="protein sequence ID" value="nRc.2.0.1.t09985-RA"/>
    <property type="gene ID" value="nRc.2.0.1.g09985"/>
</dbReference>
<sequence>MDNLPFYGRVTSITVMDSCIVQWLRDVRFHTNMECTTILSTKSILPFYNDSKFHDSRFVSSPKDRPTVSPKLNTQHSKYPQEIDLSSINNTKFTNNDHAKIRVKNKSSDRNNRKSLTSIYYESKKFQDYRCTTSNENDHYCFSNDSALGSSLDENSSTCESVVVSDFDLKRRKFQNDSDSRIKVRCENEKIDLLYKTLISEESGPYTKYPSLVETYIYVVEVHYLI</sequence>
<dbReference type="Gene3D" id="6.20.200.10">
    <property type="entry name" value="Inscuteable LGN-binding domain"/>
    <property type="match status" value="1"/>
</dbReference>
<name>A0A915I9M0_ROMCU</name>
<proteinExistence type="predicted"/>
<evidence type="ECO:0000313" key="2">
    <source>
        <dbReference type="WBParaSite" id="nRc.2.0.1.t09985-RA"/>
    </source>
</evidence>
<organism evidence="1 2">
    <name type="scientific">Romanomermis culicivorax</name>
    <name type="common">Nematode worm</name>
    <dbReference type="NCBI Taxonomy" id="13658"/>
    <lineage>
        <taxon>Eukaryota</taxon>
        <taxon>Metazoa</taxon>
        <taxon>Ecdysozoa</taxon>
        <taxon>Nematoda</taxon>
        <taxon>Enoplea</taxon>
        <taxon>Dorylaimia</taxon>
        <taxon>Mermithida</taxon>
        <taxon>Mermithoidea</taxon>
        <taxon>Mermithidae</taxon>
        <taxon>Romanomermis</taxon>
    </lineage>
</organism>
<keyword evidence="1" id="KW-1185">Reference proteome</keyword>
<dbReference type="Proteomes" id="UP000887565">
    <property type="component" value="Unplaced"/>
</dbReference>
<accession>A0A915I9M0</accession>